<reference evidence="2 3" key="1">
    <citation type="submission" date="2024-02" db="EMBL/GenBank/DDBJ databases">
        <title>A draft genome for the cacao thread blight pathogen Marasmius crinis-equi.</title>
        <authorList>
            <person name="Cohen S.P."/>
            <person name="Baruah I.K."/>
            <person name="Amoako-Attah I."/>
            <person name="Bukari Y."/>
            <person name="Meinhardt L.W."/>
            <person name="Bailey B.A."/>
        </authorList>
    </citation>
    <scope>NUCLEOTIDE SEQUENCE [LARGE SCALE GENOMIC DNA]</scope>
    <source>
        <strain evidence="2 3">GH-76</strain>
    </source>
</reference>
<organism evidence="2 3">
    <name type="scientific">Marasmius crinis-equi</name>
    <dbReference type="NCBI Taxonomy" id="585013"/>
    <lineage>
        <taxon>Eukaryota</taxon>
        <taxon>Fungi</taxon>
        <taxon>Dikarya</taxon>
        <taxon>Basidiomycota</taxon>
        <taxon>Agaricomycotina</taxon>
        <taxon>Agaricomycetes</taxon>
        <taxon>Agaricomycetidae</taxon>
        <taxon>Agaricales</taxon>
        <taxon>Marasmiineae</taxon>
        <taxon>Marasmiaceae</taxon>
        <taxon>Marasmius</taxon>
    </lineage>
</organism>
<feature type="region of interest" description="Disordered" evidence="1">
    <location>
        <begin position="1"/>
        <end position="45"/>
    </location>
</feature>
<dbReference type="EMBL" id="JBAHYK010000028">
    <property type="protein sequence ID" value="KAL0580560.1"/>
    <property type="molecule type" value="Genomic_DNA"/>
</dbReference>
<evidence type="ECO:0000313" key="2">
    <source>
        <dbReference type="EMBL" id="KAL0580560.1"/>
    </source>
</evidence>
<evidence type="ECO:0000256" key="1">
    <source>
        <dbReference type="SAM" id="MobiDB-lite"/>
    </source>
</evidence>
<evidence type="ECO:0000313" key="3">
    <source>
        <dbReference type="Proteomes" id="UP001465976"/>
    </source>
</evidence>
<gene>
    <name evidence="2" type="ORF">V5O48_001470</name>
</gene>
<sequence>MNGSLPNDLDDSYMDQESSQRTVSMGDPTPPASPAPHRQQDNPMFQSFSTIGQSDLAKTLRYHLLYQDPELTIDHIVRAVEYKYTPGQMESLLELILAASAGGRDPKGAIAEAKSYRRRCERCEEQYDEIDNTYNACLPLSDYTARHKAKVSVIQSA</sequence>
<accession>A0ABR3FYD1</accession>
<keyword evidence="3" id="KW-1185">Reference proteome</keyword>
<protein>
    <submittedName>
        <fullName evidence="2">Uncharacterized protein</fullName>
    </submittedName>
</protein>
<proteinExistence type="predicted"/>
<comment type="caution">
    <text evidence="2">The sequence shown here is derived from an EMBL/GenBank/DDBJ whole genome shotgun (WGS) entry which is preliminary data.</text>
</comment>
<name>A0ABR3FYD1_9AGAR</name>
<dbReference type="Proteomes" id="UP001465976">
    <property type="component" value="Unassembled WGS sequence"/>
</dbReference>